<evidence type="ECO:0000313" key="2">
    <source>
        <dbReference type="EMBL" id="WVZ08909.1"/>
    </source>
</evidence>
<keyword evidence="1" id="KW-0812">Transmembrane</keyword>
<keyword evidence="3" id="KW-1185">Reference proteome</keyword>
<reference evidence="2 3" key="1">
    <citation type="journal article" date="2023" name="Life. Sci Alliance">
        <title>Evolutionary insights into 3D genome organization and epigenetic landscape of Vigna mungo.</title>
        <authorList>
            <person name="Junaid A."/>
            <person name="Singh B."/>
            <person name="Bhatia S."/>
        </authorList>
    </citation>
    <scope>NUCLEOTIDE SEQUENCE [LARGE SCALE GENOMIC DNA]</scope>
    <source>
        <strain evidence="2">Urdbean</strain>
    </source>
</reference>
<evidence type="ECO:0008006" key="4">
    <source>
        <dbReference type="Google" id="ProtNLM"/>
    </source>
</evidence>
<evidence type="ECO:0000313" key="3">
    <source>
        <dbReference type="Proteomes" id="UP001374535"/>
    </source>
</evidence>
<feature type="transmembrane region" description="Helical" evidence="1">
    <location>
        <begin position="127"/>
        <end position="150"/>
    </location>
</feature>
<proteinExistence type="predicted"/>
<dbReference type="AlphaFoldDB" id="A0AAQ3NEV4"/>
<protein>
    <recommendedName>
        <fullName evidence="4">Transmembrane protein</fullName>
    </recommendedName>
</protein>
<keyword evidence="1" id="KW-0472">Membrane</keyword>
<feature type="transmembrane region" description="Helical" evidence="1">
    <location>
        <begin position="156"/>
        <end position="177"/>
    </location>
</feature>
<gene>
    <name evidence="2" type="ORF">V8G54_022255</name>
</gene>
<evidence type="ECO:0000256" key="1">
    <source>
        <dbReference type="SAM" id="Phobius"/>
    </source>
</evidence>
<keyword evidence="1" id="KW-1133">Transmembrane helix</keyword>
<name>A0AAQ3NEV4_VIGMU</name>
<organism evidence="2 3">
    <name type="scientific">Vigna mungo</name>
    <name type="common">Black gram</name>
    <name type="synonym">Phaseolus mungo</name>
    <dbReference type="NCBI Taxonomy" id="3915"/>
    <lineage>
        <taxon>Eukaryota</taxon>
        <taxon>Viridiplantae</taxon>
        <taxon>Streptophyta</taxon>
        <taxon>Embryophyta</taxon>
        <taxon>Tracheophyta</taxon>
        <taxon>Spermatophyta</taxon>
        <taxon>Magnoliopsida</taxon>
        <taxon>eudicotyledons</taxon>
        <taxon>Gunneridae</taxon>
        <taxon>Pentapetalae</taxon>
        <taxon>rosids</taxon>
        <taxon>fabids</taxon>
        <taxon>Fabales</taxon>
        <taxon>Fabaceae</taxon>
        <taxon>Papilionoideae</taxon>
        <taxon>50 kb inversion clade</taxon>
        <taxon>NPAAA clade</taxon>
        <taxon>indigoferoid/millettioid clade</taxon>
        <taxon>Phaseoleae</taxon>
        <taxon>Vigna</taxon>
    </lineage>
</organism>
<dbReference type="Proteomes" id="UP001374535">
    <property type="component" value="Chromosome 6"/>
</dbReference>
<dbReference type="EMBL" id="CP144695">
    <property type="protein sequence ID" value="WVZ08909.1"/>
    <property type="molecule type" value="Genomic_DNA"/>
</dbReference>
<accession>A0AAQ3NEV4</accession>
<sequence>MGDRSAYGEGWWVFWAPPDHQIDDLRPRILKEKVEIEGGVEVESYGGEEVDDDGLEVETNGREEVDGGVEVDKDGGLEVETNASSSHCFCVSGLLNLQGFYDLGSDYVCLWFVAGVSWVSRCRDWDFLVLIWVVIFGLQGLIFGFLLFFSASNRRFVLMMVTAAWWPEGLVVAHFVLRQR</sequence>